<dbReference type="Pfam" id="PF03797">
    <property type="entry name" value="Autotransporter"/>
    <property type="match status" value="1"/>
</dbReference>
<dbReference type="Proteomes" id="UP001524460">
    <property type="component" value="Unassembled WGS sequence"/>
</dbReference>
<dbReference type="SUPFAM" id="SSF103515">
    <property type="entry name" value="Autotransporter"/>
    <property type="match status" value="1"/>
</dbReference>
<dbReference type="PROSITE" id="PS51208">
    <property type="entry name" value="AUTOTRANSPORTER"/>
    <property type="match status" value="1"/>
</dbReference>
<protein>
    <submittedName>
        <fullName evidence="2">Autotransporter outer membrane beta-barrel domain-containing protein</fullName>
    </submittedName>
</protein>
<sequence>MIPSAVRANSCLPMICIVFSVTVSEAKGSDLFDGAFTKKLSAEVDTAMAEIKGMASHVRGDKVDKKYRSLDSHAKSVGVRHASRSSYGYVPLYSNDPLSMYSPPGLPEKALSDSNAFGDGYHSQVAGYIRVDNNALVDNASLNKSVEQEHSGYSLTLGGDYLFQNQYLFGLTLGLPFYKPMSEGSDTEIDGLMASGYFTYFQDAWFVDFNASYAVMDTDIERRVTLYTDPVVGNTSEADSDIWVFSLGTGYIFNYNYLNMAFESSLQYTLSDSDRYEERLSLSNSSYLFSKIEDVDALESTMLITGMSISHPFRTPFGVFQPYAKGYVHYDIASGKERIISQLKSNYSGSILPIVIESDDDVYGRVHLGISGALGKDWYGYAEASQLIWHDDLSAYTISVGLSMALD</sequence>
<dbReference type="InterPro" id="IPR005546">
    <property type="entry name" value="Autotransporte_beta"/>
</dbReference>
<name>A0ABT1MWN4_9GAMM</name>
<dbReference type="Gene3D" id="2.40.128.130">
    <property type="entry name" value="Autotransporter beta-domain"/>
    <property type="match status" value="1"/>
</dbReference>
<keyword evidence="3" id="KW-1185">Reference proteome</keyword>
<gene>
    <name evidence="2" type="ORF">NHN17_02190</name>
</gene>
<dbReference type="RefSeq" id="WP_255040477.1">
    <property type="nucleotide sequence ID" value="NZ_JANEYT010000003.1"/>
</dbReference>
<evidence type="ECO:0000313" key="2">
    <source>
        <dbReference type="EMBL" id="MCQ1056880.1"/>
    </source>
</evidence>
<reference evidence="2 3" key="1">
    <citation type="submission" date="2022-07" db="EMBL/GenBank/DDBJ databases">
        <title>Photobacterium pectinilyticum sp. nov., a marine bacterium isolated from surface seawater of Qingdao offshore.</title>
        <authorList>
            <person name="Wang X."/>
        </authorList>
    </citation>
    <scope>NUCLEOTIDE SEQUENCE [LARGE SCALE GENOMIC DNA]</scope>
    <source>
        <strain evidence="2 3">ZSDE20</strain>
    </source>
</reference>
<proteinExistence type="predicted"/>
<feature type="domain" description="Autotransporter" evidence="1">
    <location>
        <begin position="120"/>
        <end position="406"/>
    </location>
</feature>
<dbReference type="SMART" id="SM00869">
    <property type="entry name" value="Autotransporter"/>
    <property type="match status" value="1"/>
</dbReference>
<dbReference type="EMBL" id="JANEYT010000003">
    <property type="protein sequence ID" value="MCQ1056880.1"/>
    <property type="molecule type" value="Genomic_DNA"/>
</dbReference>
<evidence type="ECO:0000259" key="1">
    <source>
        <dbReference type="PROSITE" id="PS51208"/>
    </source>
</evidence>
<accession>A0ABT1MWN4</accession>
<evidence type="ECO:0000313" key="3">
    <source>
        <dbReference type="Proteomes" id="UP001524460"/>
    </source>
</evidence>
<organism evidence="2 3">
    <name type="scientific">Photobacterium pectinilyticum</name>
    <dbReference type="NCBI Taxonomy" id="2906793"/>
    <lineage>
        <taxon>Bacteria</taxon>
        <taxon>Pseudomonadati</taxon>
        <taxon>Pseudomonadota</taxon>
        <taxon>Gammaproteobacteria</taxon>
        <taxon>Vibrionales</taxon>
        <taxon>Vibrionaceae</taxon>
        <taxon>Photobacterium</taxon>
    </lineage>
</organism>
<dbReference type="InterPro" id="IPR036709">
    <property type="entry name" value="Autotransporte_beta_dom_sf"/>
</dbReference>
<comment type="caution">
    <text evidence="2">The sequence shown here is derived from an EMBL/GenBank/DDBJ whole genome shotgun (WGS) entry which is preliminary data.</text>
</comment>